<dbReference type="AlphaFoldDB" id="A0A2T4C7Q3"/>
<feature type="coiled-coil region" evidence="1">
    <location>
        <begin position="106"/>
        <end position="267"/>
    </location>
</feature>
<evidence type="ECO:0000256" key="2">
    <source>
        <dbReference type="SAM" id="MobiDB-lite"/>
    </source>
</evidence>
<feature type="compositionally biased region" description="Polar residues" evidence="2">
    <location>
        <begin position="42"/>
        <end position="59"/>
    </location>
</feature>
<accession>A0A2T4C7Q3</accession>
<reference evidence="3 4" key="1">
    <citation type="submission" date="2016-07" db="EMBL/GenBank/DDBJ databases">
        <title>Multiple horizontal gene transfer events from other fungi enriched the ability of initially mycotrophic Trichoderma (Ascomycota) to feed on dead plant biomass.</title>
        <authorList>
            <consortium name="DOE Joint Genome Institute"/>
            <person name="Aerts A."/>
            <person name="Atanasova L."/>
            <person name="Chenthamara K."/>
            <person name="Zhang J."/>
            <person name="Grujic M."/>
            <person name="Henrissat B."/>
            <person name="Kuo A."/>
            <person name="Salamov A."/>
            <person name="Lipzen A."/>
            <person name="Labutti K."/>
            <person name="Barry K."/>
            <person name="Miao Y."/>
            <person name="Rahimi M.J."/>
            <person name="Shen Q."/>
            <person name="Grigoriev I.V."/>
            <person name="Kubicek C.P."/>
            <person name="Druzhinina I.S."/>
        </authorList>
    </citation>
    <scope>NUCLEOTIDE SEQUENCE [LARGE SCALE GENOMIC DNA]</scope>
    <source>
        <strain evidence="3 4">ATCC 18648</strain>
    </source>
</reference>
<feature type="region of interest" description="Disordered" evidence="2">
    <location>
        <begin position="1"/>
        <end position="98"/>
    </location>
</feature>
<proteinExistence type="predicted"/>
<evidence type="ECO:0000256" key="1">
    <source>
        <dbReference type="SAM" id="Coils"/>
    </source>
</evidence>
<dbReference type="OrthoDB" id="4900343at2759"/>
<gene>
    <name evidence="3" type="ORF">M440DRAFT_1438074</name>
</gene>
<dbReference type="Proteomes" id="UP000240760">
    <property type="component" value="Unassembled WGS sequence"/>
</dbReference>
<evidence type="ECO:0000313" key="3">
    <source>
        <dbReference type="EMBL" id="PTB77564.1"/>
    </source>
</evidence>
<sequence length="449" mass="50044">MPPLTTPRRRQKQADGSRRRQFASSPTLSSAPESGDEGGSEPQHQSGCHQRSITTSIFGSSPAKADTAARKSPSSTMTKTTSNGNTSTATKLGGQSIDQYPITRMVLDLEKKDQEAQEKYDSLKKKYRDLDAALWKSTKEREKEKSVVASDYKEFQDALDGARKALRTERKKADQIHAENDSLLTQFADHMSTIEALEAKNSKTKAKCESLEAAHAAILEELAAEKQKVNESNNVRSPEYDALVQKLEREQNKAKELRTTNESLIAVLAAQAQEKDDLDKMLEEKTYESWIFRCAVAVIYKDSPSDERVKMGKLIRDVLFYLRDKRRRERAAEQQGDDDGNSQQEYGENGQDEEQEQEQGQVFEAASQHGEPGPEMPDAGDAGPVSEDMPLSGRRTGLKRHRGTEIMDHGDYFAVSDDTDDETPLAGVLNKRAKKLKTMSAHEEAPSVD</sequence>
<evidence type="ECO:0000313" key="4">
    <source>
        <dbReference type="Proteomes" id="UP000240760"/>
    </source>
</evidence>
<keyword evidence="1" id="KW-0175">Coiled coil</keyword>
<organism evidence="3 4">
    <name type="scientific">Trichoderma longibrachiatum ATCC 18648</name>
    <dbReference type="NCBI Taxonomy" id="983965"/>
    <lineage>
        <taxon>Eukaryota</taxon>
        <taxon>Fungi</taxon>
        <taxon>Dikarya</taxon>
        <taxon>Ascomycota</taxon>
        <taxon>Pezizomycotina</taxon>
        <taxon>Sordariomycetes</taxon>
        <taxon>Hypocreomycetidae</taxon>
        <taxon>Hypocreales</taxon>
        <taxon>Hypocreaceae</taxon>
        <taxon>Trichoderma</taxon>
    </lineage>
</organism>
<name>A0A2T4C7Q3_TRILO</name>
<feature type="compositionally biased region" description="Low complexity" evidence="2">
    <location>
        <begin position="71"/>
        <end position="82"/>
    </location>
</feature>
<protein>
    <submittedName>
        <fullName evidence="3">Uncharacterized protein</fullName>
    </submittedName>
</protein>
<feature type="region of interest" description="Disordered" evidence="2">
    <location>
        <begin position="329"/>
        <end position="403"/>
    </location>
</feature>
<feature type="compositionally biased region" description="Polar residues" evidence="2">
    <location>
        <begin position="22"/>
        <end position="32"/>
    </location>
</feature>
<keyword evidence="4" id="KW-1185">Reference proteome</keyword>
<dbReference type="EMBL" id="KZ679130">
    <property type="protein sequence ID" value="PTB77564.1"/>
    <property type="molecule type" value="Genomic_DNA"/>
</dbReference>